<evidence type="ECO:0000313" key="3">
    <source>
        <dbReference type="Proteomes" id="UP001162741"/>
    </source>
</evidence>
<evidence type="ECO:0000313" key="2">
    <source>
        <dbReference type="EMBL" id="UYQ95934.1"/>
    </source>
</evidence>
<protein>
    <recommendedName>
        <fullName evidence="4">PLAT domain-containing protein</fullName>
    </recommendedName>
</protein>
<keyword evidence="1" id="KW-0732">Signal</keyword>
<organism evidence="2 3">
    <name type="scientific">Chitinophaga horti</name>
    <dbReference type="NCBI Taxonomy" id="2920382"/>
    <lineage>
        <taxon>Bacteria</taxon>
        <taxon>Pseudomonadati</taxon>
        <taxon>Bacteroidota</taxon>
        <taxon>Chitinophagia</taxon>
        <taxon>Chitinophagales</taxon>
        <taxon>Chitinophagaceae</taxon>
        <taxon>Chitinophaga</taxon>
    </lineage>
</organism>
<dbReference type="RefSeq" id="WP_264283604.1">
    <property type="nucleotide sequence ID" value="NZ_CP107006.1"/>
</dbReference>
<evidence type="ECO:0008006" key="4">
    <source>
        <dbReference type="Google" id="ProtNLM"/>
    </source>
</evidence>
<name>A0ABY6JCJ4_9BACT</name>
<gene>
    <name evidence="2" type="ORF">MKQ68_12565</name>
</gene>
<feature type="chain" id="PRO_5047469748" description="PLAT domain-containing protein" evidence="1">
    <location>
        <begin position="20"/>
        <end position="131"/>
    </location>
</feature>
<keyword evidence="3" id="KW-1185">Reference proteome</keyword>
<feature type="signal peptide" evidence="1">
    <location>
        <begin position="1"/>
        <end position="19"/>
    </location>
</feature>
<dbReference type="Proteomes" id="UP001162741">
    <property type="component" value="Chromosome"/>
</dbReference>
<sequence length="131" mass="14961">MRQLFLVLAGVLCLTAASAQEKIYTGSGKAGTTHFTTYLRLHGDSGFVRTDFRQDGGHTDTTVTRGFYRVSGKFYQFVTQEPKFCLKRSGRKFYHCHITGGYEHGWFTWLLTRGKPLRLITPDAALRKHIR</sequence>
<evidence type="ECO:0000256" key="1">
    <source>
        <dbReference type="SAM" id="SignalP"/>
    </source>
</evidence>
<accession>A0ABY6JCJ4</accession>
<reference evidence="2" key="1">
    <citation type="submission" date="2022-10" db="EMBL/GenBank/DDBJ databases">
        <title>Chitinophaga sp. nov., isolated from soil.</title>
        <authorList>
            <person name="Jeon C.O."/>
        </authorList>
    </citation>
    <scope>NUCLEOTIDE SEQUENCE</scope>
    <source>
        <strain evidence="2">R8</strain>
    </source>
</reference>
<proteinExistence type="predicted"/>
<dbReference type="EMBL" id="CP107006">
    <property type="protein sequence ID" value="UYQ95934.1"/>
    <property type="molecule type" value="Genomic_DNA"/>
</dbReference>